<sequence length="88" mass="10596">MIQILPNDVERYLRLVKDENPLHQHIVPGQMIVQIALIYNELNWKNYKINYVEPVDTYEFLQFDFESNDKLVVKNNYDEVKVTILKNK</sequence>
<name>A0AB34AEN5_STAUR</name>
<dbReference type="RefSeq" id="WP_073343453.1">
    <property type="nucleotide sequence ID" value="NZ_BKAW01000002.1"/>
</dbReference>
<dbReference type="EMBL" id="BKAW01000002">
    <property type="protein sequence ID" value="GEQ01653.1"/>
    <property type="molecule type" value="Genomic_DNA"/>
</dbReference>
<evidence type="ECO:0000313" key="2">
    <source>
        <dbReference type="Proteomes" id="UP000321839"/>
    </source>
</evidence>
<organism evidence="1 2">
    <name type="scientific">Staphylococcus ureilyticus</name>
    <name type="common">Staphylococcus cohnii subsp. urealyticus</name>
    <dbReference type="NCBI Taxonomy" id="94138"/>
    <lineage>
        <taxon>Bacteria</taxon>
        <taxon>Bacillati</taxon>
        <taxon>Bacillota</taxon>
        <taxon>Bacilli</taxon>
        <taxon>Bacillales</taxon>
        <taxon>Staphylococcaceae</taxon>
        <taxon>Staphylococcus</taxon>
        <taxon>Staphylococcus cohnii species complex</taxon>
    </lineage>
</organism>
<dbReference type="Proteomes" id="UP000321839">
    <property type="component" value="Unassembled WGS sequence"/>
</dbReference>
<keyword evidence="2" id="KW-1185">Reference proteome</keyword>
<comment type="caution">
    <text evidence="1">The sequence shown here is derived from an EMBL/GenBank/DDBJ whole genome shotgun (WGS) entry which is preliminary data.</text>
</comment>
<evidence type="ECO:0000313" key="1">
    <source>
        <dbReference type="EMBL" id="GEQ01653.1"/>
    </source>
</evidence>
<proteinExistence type="predicted"/>
<gene>
    <name evidence="1" type="ORF">SCO02_00940</name>
</gene>
<dbReference type="AlphaFoldDB" id="A0AB34AEN5"/>
<protein>
    <submittedName>
        <fullName evidence="1">Uncharacterized protein</fullName>
    </submittedName>
</protein>
<reference evidence="1 2" key="1">
    <citation type="submission" date="2019-07" db="EMBL/GenBank/DDBJ databases">
        <title>Whole genome shotgun sequence of Staphylococcus cohnii subsp. urealyticus NBRC 109766.</title>
        <authorList>
            <person name="Hosoyama A."/>
            <person name="Uohara A."/>
            <person name="Ohji S."/>
            <person name="Ichikawa N."/>
        </authorList>
    </citation>
    <scope>NUCLEOTIDE SEQUENCE [LARGE SCALE GENOMIC DNA]</scope>
    <source>
        <strain evidence="1 2">NBRC 109766</strain>
    </source>
</reference>
<accession>A0AB34AEN5</accession>